<organism evidence="2 3">
    <name type="scientific">Leishmania donovani</name>
    <dbReference type="NCBI Taxonomy" id="5661"/>
    <lineage>
        <taxon>Eukaryota</taxon>
        <taxon>Discoba</taxon>
        <taxon>Euglenozoa</taxon>
        <taxon>Kinetoplastea</taxon>
        <taxon>Metakinetoplastina</taxon>
        <taxon>Trypanosomatida</taxon>
        <taxon>Trypanosomatidae</taxon>
        <taxon>Leishmaniinae</taxon>
        <taxon>Leishmania</taxon>
    </lineage>
</organism>
<dbReference type="VEuPathDB" id="TriTrypDB:LdCL_320014700"/>
<dbReference type="AlphaFoldDB" id="A0A6J8FJQ0"/>
<feature type="region of interest" description="Disordered" evidence="1">
    <location>
        <begin position="47"/>
        <end position="68"/>
    </location>
</feature>
<dbReference type="VEuPathDB" id="TriTrypDB:LDHU3_32.1200"/>
<sequence length="141" mass="15411">MKVARSPLLRHWQLALSPRHPHQQLDSDFADDSASIHANRGRGWRGSFHLAHDTGSAHTGRRPSSNRTVTTVNSLTTSFIFWGNNADGVATIITGDVLRYFFCARGAALRHCEARRGSGGGVVHLPPRRRTAPSARSSNSC</sequence>
<protein>
    <submittedName>
        <fullName evidence="2">Hypothetical_protein</fullName>
    </submittedName>
</protein>
<feature type="region of interest" description="Disordered" evidence="1">
    <location>
        <begin position="117"/>
        <end position="141"/>
    </location>
</feature>
<proteinExistence type="predicted"/>
<accession>A0A6J8FJQ0</accession>
<evidence type="ECO:0000313" key="2">
    <source>
        <dbReference type="EMBL" id="CAC5432848.1"/>
    </source>
</evidence>
<dbReference type="Proteomes" id="UP000601710">
    <property type="component" value="Chromosome 32"/>
</dbReference>
<feature type="compositionally biased region" description="Low complexity" evidence="1">
    <location>
        <begin position="132"/>
        <end position="141"/>
    </location>
</feature>
<evidence type="ECO:0000256" key="1">
    <source>
        <dbReference type="SAM" id="MobiDB-lite"/>
    </source>
</evidence>
<reference evidence="2" key="1">
    <citation type="submission" date="2020-06" db="EMBL/GenBank/DDBJ databases">
        <authorList>
            <person name="Camacho E."/>
            <person name="Gonzalez-de la Fuente S."/>
            <person name="Rastrojo A."/>
            <person name="Peiro-Pastor R."/>
            <person name="Solana JC."/>
            <person name="Tabera L."/>
            <person name="Gamarro F."/>
            <person name="Carrasco-Ramiro F."/>
            <person name="Requena JM."/>
            <person name="Aguado B."/>
        </authorList>
    </citation>
    <scope>NUCLEOTIDE SEQUENCE</scope>
</reference>
<evidence type="ECO:0000313" key="3">
    <source>
        <dbReference type="Proteomes" id="UP000601710"/>
    </source>
</evidence>
<name>A0A6J8FJQ0_LEIDO</name>
<gene>
    <name evidence="2" type="ORF">LDHU3_32.1200</name>
</gene>
<dbReference type="EMBL" id="LR812652">
    <property type="protein sequence ID" value="CAC5432848.1"/>
    <property type="molecule type" value="Genomic_DNA"/>
</dbReference>